<dbReference type="Proteomes" id="UP000765509">
    <property type="component" value="Unassembled WGS sequence"/>
</dbReference>
<reference evidence="1" key="1">
    <citation type="submission" date="2021-03" db="EMBL/GenBank/DDBJ databases">
        <title>Draft genome sequence of rust myrtle Austropuccinia psidii MF-1, a brazilian biotype.</title>
        <authorList>
            <person name="Quecine M.C."/>
            <person name="Pachon D.M.R."/>
            <person name="Bonatelli M.L."/>
            <person name="Correr F.H."/>
            <person name="Franceschini L.M."/>
            <person name="Leite T.F."/>
            <person name="Margarido G.R.A."/>
            <person name="Almeida C.A."/>
            <person name="Ferrarezi J.A."/>
            <person name="Labate C.A."/>
        </authorList>
    </citation>
    <scope>NUCLEOTIDE SEQUENCE</scope>
    <source>
        <strain evidence="1">MF-1</strain>
    </source>
</reference>
<gene>
    <name evidence="1" type="ORF">O181_025922</name>
</gene>
<protein>
    <submittedName>
        <fullName evidence="1">Uncharacterized protein</fullName>
    </submittedName>
</protein>
<name>A0A9Q3H0C0_9BASI</name>
<comment type="caution">
    <text evidence="1">The sequence shown here is derived from an EMBL/GenBank/DDBJ whole genome shotgun (WGS) entry which is preliminary data.</text>
</comment>
<keyword evidence="2" id="KW-1185">Reference proteome</keyword>
<evidence type="ECO:0000313" key="1">
    <source>
        <dbReference type="EMBL" id="MBW0486207.1"/>
    </source>
</evidence>
<organism evidence="1 2">
    <name type="scientific">Austropuccinia psidii MF-1</name>
    <dbReference type="NCBI Taxonomy" id="1389203"/>
    <lineage>
        <taxon>Eukaryota</taxon>
        <taxon>Fungi</taxon>
        <taxon>Dikarya</taxon>
        <taxon>Basidiomycota</taxon>
        <taxon>Pucciniomycotina</taxon>
        <taxon>Pucciniomycetes</taxon>
        <taxon>Pucciniales</taxon>
        <taxon>Sphaerophragmiaceae</taxon>
        <taxon>Austropuccinia</taxon>
    </lineage>
</organism>
<dbReference type="EMBL" id="AVOT02008532">
    <property type="protein sequence ID" value="MBW0486207.1"/>
    <property type="molecule type" value="Genomic_DNA"/>
</dbReference>
<accession>A0A9Q3H0C0</accession>
<evidence type="ECO:0000313" key="2">
    <source>
        <dbReference type="Proteomes" id="UP000765509"/>
    </source>
</evidence>
<dbReference type="AlphaFoldDB" id="A0A9Q3H0C0"/>
<proteinExistence type="predicted"/>
<sequence>MTDYFEYSKQKWEKRNSTLEFKVGYLILVSTLNFNHIEGPEKLKYSFAGPSIIQALHGTKKVELIGGLEKKNSNFPVGLVKHYTSSYKELFYLRNEKTLKVPLVNQSEDRKLLIVLKERRLRRKN</sequence>